<dbReference type="EMBL" id="LR586016">
    <property type="protein sequence ID" value="VIP01784.1"/>
    <property type="molecule type" value="Genomic_DNA"/>
</dbReference>
<proteinExistence type="predicted"/>
<reference evidence="2" key="1">
    <citation type="submission" date="2019-04" db="EMBL/GenBank/DDBJ databases">
        <authorList>
            <consortium name="Science for Life Laboratories"/>
        </authorList>
    </citation>
    <scope>NUCLEOTIDE SEQUENCE</scope>
    <source>
        <strain evidence="2">MBLW1</strain>
    </source>
</reference>
<feature type="region of interest" description="Disordered" evidence="1">
    <location>
        <begin position="1"/>
        <end position="23"/>
    </location>
</feature>
<dbReference type="InParanoid" id="A0A6C2YK88"/>
<name>A0A6C2YK88_9BACT</name>
<dbReference type="Proteomes" id="UP000464378">
    <property type="component" value="Chromosome"/>
</dbReference>
<gene>
    <name evidence="2" type="ORF">GMBLW1_21760</name>
</gene>
<evidence type="ECO:0000313" key="2">
    <source>
        <dbReference type="EMBL" id="VIP01784.1"/>
    </source>
</evidence>
<accession>A0A6C2YK88</accession>
<organism evidence="2">
    <name type="scientific">Tuwongella immobilis</name>
    <dbReference type="NCBI Taxonomy" id="692036"/>
    <lineage>
        <taxon>Bacteria</taxon>
        <taxon>Pseudomonadati</taxon>
        <taxon>Planctomycetota</taxon>
        <taxon>Planctomycetia</taxon>
        <taxon>Gemmatales</taxon>
        <taxon>Gemmataceae</taxon>
        <taxon>Tuwongella</taxon>
    </lineage>
</organism>
<dbReference type="RefSeq" id="WP_232055972.1">
    <property type="nucleotide sequence ID" value="NZ_LR593887.1"/>
</dbReference>
<evidence type="ECO:0000256" key="1">
    <source>
        <dbReference type="SAM" id="MobiDB-lite"/>
    </source>
</evidence>
<dbReference type="AlphaFoldDB" id="A0A6C2YK88"/>
<keyword evidence="3" id="KW-1185">Reference proteome</keyword>
<dbReference type="EMBL" id="LR593887">
    <property type="protein sequence ID" value="VTR99439.1"/>
    <property type="molecule type" value="Genomic_DNA"/>
</dbReference>
<evidence type="ECO:0000313" key="3">
    <source>
        <dbReference type="Proteomes" id="UP000464378"/>
    </source>
</evidence>
<sequence length="187" mass="20631">MRFLEVRNSLTRSPPTGERRRSAAEDFGLSTSFDIMLSKPLAPDDLAAALADLIPPSLRVDVRWDIADLIDEPGALWALVGDTHDPAWPRVLSVLVCREECGLGPYPDLRVAVRLWERFGADALCGTYPFAGERDPNDPYWSLACIGGRWYLASTCGTRLMGPYTDGTRVFPGDEAVRLVRPVAVPE</sequence>
<dbReference type="KEGG" id="tim:GMBLW1_21760"/>
<protein>
    <submittedName>
        <fullName evidence="2">Uncharacterized protein</fullName>
    </submittedName>
</protein>